<evidence type="ECO:0000313" key="9">
    <source>
        <dbReference type="EMBL" id="MSU00403.1"/>
    </source>
</evidence>
<reference evidence="9 10" key="1">
    <citation type="submission" date="2019-09" db="EMBL/GenBank/DDBJ databases">
        <title>In-depth cultivation of the pig gut microbiome towards novel bacterial diversity and tailored functional studies.</title>
        <authorList>
            <person name="Wylensek D."/>
            <person name="Hitch T.C.A."/>
            <person name="Clavel T."/>
        </authorList>
    </citation>
    <scope>NUCLEOTIDE SEQUENCE [LARGE SCALE GENOMIC DNA]</scope>
    <source>
        <strain evidence="9 10">WCA3-693-APC-4?</strain>
    </source>
</reference>
<organism evidence="9 10">
    <name type="scientific">Tissierella pigra</name>
    <dbReference type="NCBI Taxonomy" id="2607614"/>
    <lineage>
        <taxon>Bacteria</taxon>
        <taxon>Bacillati</taxon>
        <taxon>Bacillota</taxon>
        <taxon>Tissierellia</taxon>
        <taxon>Tissierellales</taxon>
        <taxon>Tissierellaceae</taxon>
        <taxon>Tissierella</taxon>
    </lineage>
</organism>
<feature type="transmembrane region" description="Helical" evidence="7">
    <location>
        <begin position="58"/>
        <end position="79"/>
    </location>
</feature>
<dbReference type="InterPro" id="IPR050638">
    <property type="entry name" value="AA-Vitamin_Transporters"/>
</dbReference>
<dbReference type="InterPro" id="IPR037185">
    <property type="entry name" value="EmrE-like"/>
</dbReference>
<dbReference type="AlphaFoldDB" id="A0A6N7XSK6"/>
<dbReference type="GO" id="GO:0005886">
    <property type="term" value="C:plasma membrane"/>
    <property type="evidence" value="ECO:0007669"/>
    <property type="project" value="UniProtKB-SubCell"/>
</dbReference>
<comment type="caution">
    <text evidence="9">The sequence shown here is derived from an EMBL/GenBank/DDBJ whole genome shotgun (WGS) entry which is preliminary data.</text>
</comment>
<evidence type="ECO:0000256" key="1">
    <source>
        <dbReference type="ARBA" id="ARBA00004651"/>
    </source>
</evidence>
<keyword evidence="10" id="KW-1185">Reference proteome</keyword>
<feature type="transmembrane region" description="Helical" evidence="7">
    <location>
        <begin position="209"/>
        <end position="230"/>
    </location>
</feature>
<feature type="transmembrane region" description="Helical" evidence="7">
    <location>
        <begin position="85"/>
        <end position="103"/>
    </location>
</feature>
<sequence length="298" mass="33023">MYSIITGLSFLFGKIGLEYSNPIDLLAYRFTAAFLAILLPVLFKKVKVDINKEMIKKVLPMTLFYPLSFFGFQIFGLKYTPSAEAGILLAVGPVFTMILASYFLKEKATILQKISILLSVFGVIYITFKKGSSFEFNSMKGIAFLLISVISFAIYSVMARKLTQDFSGIQLGYIMIGISFISFNILALSQHLINGSIGSFLTPLKEFRFIISVLYLGVLSSSGTSFLTNYVLSKIESSKMSVFANLATVISIVAGVVFLKEEIFYYHIIGSILIIVGVIGTNIFDEKRISKEDSGDEI</sequence>
<feature type="transmembrane region" description="Helical" evidence="7">
    <location>
        <begin position="242"/>
        <end position="259"/>
    </location>
</feature>
<dbReference type="InterPro" id="IPR000620">
    <property type="entry name" value="EamA_dom"/>
</dbReference>
<evidence type="ECO:0000256" key="4">
    <source>
        <dbReference type="ARBA" id="ARBA00022692"/>
    </source>
</evidence>
<feature type="domain" description="EamA" evidence="8">
    <location>
        <begin position="139"/>
        <end position="282"/>
    </location>
</feature>
<dbReference type="Pfam" id="PF00892">
    <property type="entry name" value="EamA"/>
    <property type="match status" value="2"/>
</dbReference>
<evidence type="ECO:0000256" key="3">
    <source>
        <dbReference type="ARBA" id="ARBA00022475"/>
    </source>
</evidence>
<name>A0A6N7XSK6_9FIRM</name>
<feature type="transmembrane region" description="Helical" evidence="7">
    <location>
        <begin position="171"/>
        <end position="189"/>
    </location>
</feature>
<proteinExistence type="inferred from homology"/>
<protein>
    <submittedName>
        <fullName evidence="9">DMT family transporter</fullName>
    </submittedName>
</protein>
<evidence type="ECO:0000256" key="6">
    <source>
        <dbReference type="ARBA" id="ARBA00023136"/>
    </source>
</evidence>
<feature type="transmembrane region" description="Helical" evidence="7">
    <location>
        <begin position="140"/>
        <end position="159"/>
    </location>
</feature>
<feature type="transmembrane region" description="Helical" evidence="7">
    <location>
        <begin position="265"/>
        <end position="284"/>
    </location>
</feature>
<feature type="transmembrane region" description="Helical" evidence="7">
    <location>
        <begin position="110"/>
        <end position="128"/>
    </location>
</feature>
<keyword evidence="4 7" id="KW-0812">Transmembrane</keyword>
<evidence type="ECO:0000256" key="5">
    <source>
        <dbReference type="ARBA" id="ARBA00022989"/>
    </source>
</evidence>
<dbReference type="Proteomes" id="UP000469523">
    <property type="component" value="Unassembled WGS sequence"/>
</dbReference>
<dbReference type="EMBL" id="VUNQ01000003">
    <property type="protein sequence ID" value="MSU00403.1"/>
    <property type="molecule type" value="Genomic_DNA"/>
</dbReference>
<evidence type="ECO:0000256" key="7">
    <source>
        <dbReference type="SAM" id="Phobius"/>
    </source>
</evidence>
<dbReference type="Gene3D" id="1.10.3730.20">
    <property type="match status" value="2"/>
</dbReference>
<evidence type="ECO:0000259" key="8">
    <source>
        <dbReference type="Pfam" id="PF00892"/>
    </source>
</evidence>
<gene>
    <name evidence="9" type="ORF">FYJ83_02845</name>
</gene>
<feature type="transmembrane region" description="Helical" evidence="7">
    <location>
        <begin position="26"/>
        <end position="46"/>
    </location>
</feature>
<evidence type="ECO:0000313" key="10">
    <source>
        <dbReference type="Proteomes" id="UP000469523"/>
    </source>
</evidence>
<accession>A0A6N7XSK6</accession>
<evidence type="ECO:0000256" key="2">
    <source>
        <dbReference type="ARBA" id="ARBA00007362"/>
    </source>
</evidence>
<dbReference type="PANTHER" id="PTHR32322">
    <property type="entry name" value="INNER MEMBRANE TRANSPORTER"/>
    <property type="match status" value="1"/>
</dbReference>
<feature type="domain" description="EamA" evidence="8">
    <location>
        <begin position="3"/>
        <end position="127"/>
    </location>
</feature>
<keyword evidence="3" id="KW-1003">Cell membrane</keyword>
<comment type="subcellular location">
    <subcellularLocation>
        <location evidence="1">Cell membrane</location>
        <topology evidence="1">Multi-pass membrane protein</topology>
    </subcellularLocation>
</comment>
<dbReference type="SUPFAM" id="SSF103481">
    <property type="entry name" value="Multidrug resistance efflux transporter EmrE"/>
    <property type="match status" value="2"/>
</dbReference>
<comment type="similarity">
    <text evidence="2">Belongs to the EamA transporter family.</text>
</comment>
<dbReference type="PANTHER" id="PTHR32322:SF18">
    <property type="entry name" value="S-ADENOSYLMETHIONINE_S-ADENOSYLHOMOCYSTEINE TRANSPORTER"/>
    <property type="match status" value="1"/>
</dbReference>
<keyword evidence="5 7" id="KW-1133">Transmembrane helix</keyword>
<keyword evidence="6 7" id="KW-0472">Membrane</keyword>